<evidence type="ECO:0000256" key="7">
    <source>
        <dbReference type="ARBA" id="ARBA00022989"/>
    </source>
</evidence>
<keyword evidence="2" id="KW-0813">Transport</keyword>
<protein>
    <recommendedName>
        <fullName evidence="13">Phytocyanin domain-containing protein</fullName>
    </recommendedName>
</protein>
<evidence type="ECO:0000259" key="13">
    <source>
        <dbReference type="PROSITE" id="PS51485"/>
    </source>
</evidence>
<dbReference type="PANTHER" id="PTHR33021">
    <property type="entry name" value="BLUE COPPER PROTEIN"/>
    <property type="match status" value="1"/>
</dbReference>
<keyword evidence="5 12" id="KW-0732">Signal</keyword>
<proteinExistence type="predicted"/>
<evidence type="ECO:0000256" key="4">
    <source>
        <dbReference type="ARBA" id="ARBA00022723"/>
    </source>
</evidence>
<evidence type="ECO:0000256" key="6">
    <source>
        <dbReference type="ARBA" id="ARBA00022982"/>
    </source>
</evidence>
<keyword evidence="10" id="KW-1015">Disulfide bond</keyword>
<dbReference type="GO" id="GO:0046872">
    <property type="term" value="F:metal ion binding"/>
    <property type="evidence" value="ECO:0007669"/>
    <property type="project" value="UniProtKB-KW"/>
</dbReference>
<dbReference type="PANTHER" id="PTHR33021:SF533">
    <property type="entry name" value="PHYTOCYANIN DOMAIN-CONTAINING PROTEIN"/>
    <property type="match status" value="1"/>
</dbReference>
<evidence type="ECO:0000256" key="1">
    <source>
        <dbReference type="ARBA" id="ARBA00004479"/>
    </source>
</evidence>
<evidence type="ECO:0000256" key="8">
    <source>
        <dbReference type="ARBA" id="ARBA00023008"/>
    </source>
</evidence>
<keyword evidence="3" id="KW-0812">Transmembrane</keyword>
<dbReference type="InterPro" id="IPR008972">
    <property type="entry name" value="Cupredoxin"/>
</dbReference>
<comment type="subcellular location">
    <subcellularLocation>
        <location evidence="1">Membrane</location>
        <topology evidence="1">Single-pass type I membrane protein</topology>
    </subcellularLocation>
</comment>
<evidence type="ECO:0000313" key="14">
    <source>
        <dbReference type="EMBL" id="PNT06978.1"/>
    </source>
</evidence>
<keyword evidence="7" id="KW-1133">Transmembrane helix</keyword>
<feature type="chain" id="PRO_5014408547" description="Phytocyanin domain-containing protein" evidence="12">
    <location>
        <begin position="24"/>
        <end position="155"/>
    </location>
</feature>
<evidence type="ECO:0000256" key="11">
    <source>
        <dbReference type="ARBA" id="ARBA00023180"/>
    </source>
</evidence>
<organism evidence="14 15">
    <name type="scientific">Populus trichocarpa</name>
    <name type="common">Western balsam poplar</name>
    <name type="synonym">Populus balsamifera subsp. trichocarpa</name>
    <dbReference type="NCBI Taxonomy" id="3694"/>
    <lineage>
        <taxon>Eukaryota</taxon>
        <taxon>Viridiplantae</taxon>
        <taxon>Streptophyta</taxon>
        <taxon>Embryophyta</taxon>
        <taxon>Tracheophyta</taxon>
        <taxon>Spermatophyta</taxon>
        <taxon>Magnoliopsida</taxon>
        <taxon>eudicotyledons</taxon>
        <taxon>Gunneridae</taxon>
        <taxon>Pentapetalae</taxon>
        <taxon>rosids</taxon>
        <taxon>fabids</taxon>
        <taxon>Malpighiales</taxon>
        <taxon>Salicaceae</taxon>
        <taxon>Saliceae</taxon>
        <taxon>Populus</taxon>
    </lineage>
</organism>
<keyword evidence="8" id="KW-0186">Copper</keyword>
<gene>
    <name evidence="14" type="ORF">POPTR_013G061300</name>
</gene>
<sequence length="155" mass="16905">MASRCVLAIFVLIAAIVPMTTLATEYIVGDESGWTLGFDYHAWAAGKNFLVGDELVFKYPVGAHNVFKVNGTEFQNCIIPPADRALTSGDDTIVLASPGKKWYICGVGKHCEFGQKLAITVQSLAPTPSPAPSPLYAKPDEAVKGKRPFFTLRWW</sequence>
<keyword evidence="6" id="KW-0249">Electron transport</keyword>
<dbReference type="Proteomes" id="UP000006729">
    <property type="component" value="Chromosome 13"/>
</dbReference>
<dbReference type="STRING" id="3694.A0A2K1Y1R3"/>
<name>A0A2K1Y1R3_POPTR</name>
<dbReference type="Pfam" id="PF02298">
    <property type="entry name" value="Cu_bind_like"/>
    <property type="match status" value="1"/>
</dbReference>
<dbReference type="InterPro" id="IPR039391">
    <property type="entry name" value="Phytocyanin-like"/>
</dbReference>
<dbReference type="Gene3D" id="2.60.40.420">
    <property type="entry name" value="Cupredoxins - blue copper proteins"/>
    <property type="match status" value="1"/>
</dbReference>
<evidence type="ECO:0000313" key="15">
    <source>
        <dbReference type="Proteomes" id="UP000006729"/>
    </source>
</evidence>
<dbReference type="EMBL" id="CM009302">
    <property type="protein sequence ID" value="PNT06978.1"/>
    <property type="molecule type" value="Genomic_DNA"/>
</dbReference>
<dbReference type="GO" id="GO:0009055">
    <property type="term" value="F:electron transfer activity"/>
    <property type="evidence" value="ECO:0007669"/>
    <property type="project" value="InterPro"/>
</dbReference>
<dbReference type="InParanoid" id="A0A2K1Y1R3"/>
<keyword evidence="15" id="KW-1185">Reference proteome</keyword>
<reference evidence="14 15" key="1">
    <citation type="journal article" date="2006" name="Science">
        <title>The genome of black cottonwood, Populus trichocarpa (Torr. &amp; Gray).</title>
        <authorList>
            <person name="Tuskan G.A."/>
            <person name="Difazio S."/>
            <person name="Jansson S."/>
            <person name="Bohlmann J."/>
            <person name="Grigoriev I."/>
            <person name="Hellsten U."/>
            <person name="Putnam N."/>
            <person name="Ralph S."/>
            <person name="Rombauts S."/>
            <person name="Salamov A."/>
            <person name="Schein J."/>
            <person name="Sterck L."/>
            <person name="Aerts A."/>
            <person name="Bhalerao R.R."/>
            <person name="Bhalerao R.P."/>
            <person name="Blaudez D."/>
            <person name="Boerjan W."/>
            <person name="Brun A."/>
            <person name="Brunner A."/>
            <person name="Busov V."/>
            <person name="Campbell M."/>
            <person name="Carlson J."/>
            <person name="Chalot M."/>
            <person name="Chapman J."/>
            <person name="Chen G.L."/>
            <person name="Cooper D."/>
            <person name="Coutinho P.M."/>
            <person name="Couturier J."/>
            <person name="Covert S."/>
            <person name="Cronk Q."/>
            <person name="Cunningham R."/>
            <person name="Davis J."/>
            <person name="Degroeve S."/>
            <person name="Dejardin A."/>
            <person name="Depamphilis C."/>
            <person name="Detter J."/>
            <person name="Dirks B."/>
            <person name="Dubchak I."/>
            <person name="Duplessis S."/>
            <person name="Ehlting J."/>
            <person name="Ellis B."/>
            <person name="Gendler K."/>
            <person name="Goodstein D."/>
            <person name="Gribskov M."/>
            <person name="Grimwood J."/>
            <person name="Groover A."/>
            <person name="Gunter L."/>
            <person name="Hamberger B."/>
            <person name="Heinze B."/>
            <person name="Helariutta Y."/>
            <person name="Henrissat B."/>
            <person name="Holligan D."/>
            <person name="Holt R."/>
            <person name="Huang W."/>
            <person name="Islam-Faridi N."/>
            <person name="Jones S."/>
            <person name="Jones-Rhoades M."/>
            <person name="Jorgensen R."/>
            <person name="Joshi C."/>
            <person name="Kangasjarvi J."/>
            <person name="Karlsson J."/>
            <person name="Kelleher C."/>
            <person name="Kirkpatrick R."/>
            <person name="Kirst M."/>
            <person name="Kohler A."/>
            <person name="Kalluri U."/>
            <person name="Larimer F."/>
            <person name="Leebens-Mack J."/>
            <person name="Leple J.C."/>
            <person name="Locascio P."/>
            <person name="Lou Y."/>
            <person name="Lucas S."/>
            <person name="Martin F."/>
            <person name="Montanini B."/>
            <person name="Napoli C."/>
            <person name="Nelson D.R."/>
            <person name="Nelson C."/>
            <person name="Nieminen K."/>
            <person name="Nilsson O."/>
            <person name="Pereda V."/>
            <person name="Peter G."/>
            <person name="Philippe R."/>
            <person name="Pilate G."/>
            <person name="Poliakov A."/>
            <person name="Razumovskaya J."/>
            <person name="Richardson P."/>
            <person name="Rinaldi C."/>
            <person name="Ritland K."/>
            <person name="Rouze P."/>
            <person name="Ryaboy D."/>
            <person name="Schmutz J."/>
            <person name="Schrader J."/>
            <person name="Segerman B."/>
            <person name="Shin H."/>
            <person name="Siddiqui A."/>
            <person name="Sterky F."/>
            <person name="Terry A."/>
            <person name="Tsai C.J."/>
            <person name="Uberbacher E."/>
            <person name="Unneberg P."/>
            <person name="Vahala J."/>
            <person name="Wall K."/>
            <person name="Wessler S."/>
            <person name="Yang G."/>
            <person name="Yin T."/>
            <person name="Douglas C."/>
            <person name="Marra M."/>
            <person name="Sandberg G."/>
            <person name="Van de Peer Y."/>
            <person name="Rokhsar D."/>
        </authorList>
    </citation>
    <scope>NUCLEOTIDE SEQUENCE [LARGE SCALE GENOMIC DNA]</scope>
    <source>
        <strain evidence="15">cv. Nisqually</strain>
    </source>
</reference>
<keyword evidence="9" id="KW-0472">Membrane</keyword>
<evidence type="ECO:0000256" key="9">
    <source>
        <dbReference type="ARBA" id="ARBA00023136"/>
    </source>
</evidence>
<dbReference type="InterPro" id="IPR003245">
    <property type="entry name" value="Phytocyanin_dom"/>
</dbReference>
<evidence type="ECO:0000256" key="5">
    <source>
        <dbReference type="ARBA" id="ARBA00022729"/>
    </source>
</evidence>
<keyword evidence="11" id="KW-0325">Glycoprotein</keyword>
<evidence type="ECO:0000256" key="12">
    <source>
        <dbReference type="SAM" id="SignalP"/>
    </source>
</evidence>
<dbReference type="SUPFAM" id="SSF49503">
    <property type="entry name" value="Cupredoxins"/>
    <property type="match status" value="1"/>
</dbReference>
<accession>A0A2K1Y1R3</accession>
<dbReference type="GO" id="GO:0009610">
    <property type="term" value="P:response to symbiotic fungus"/>
    <property type="evidence" value="ECO:0007669"/>
    <property type="project" value="UniProtKB-ARBA"/>
</dbReference>
<dbReference type="CDD" id="cd04216">
    <property type="entry name" value="Phytocyanin"/>
    <property type="match status" value="1"/>
</dbReference>
<evidence type="ECO:0000256" key="3">
    <source>
        <dbReference type="ARBA" id="ARBA00022692"/>
    </source>
</evidence>
<feature type="domain" description="Phytocyanin" evidence="13">
    <location>
        <begin position="24"/>
        <end position="123"/>
    </location>
</feature>
<dbReference type="FunFam" id="2.60.40.420:FF:000067">
    <property type="entry name" value="Cupredoxin superfamily protein"/>
    <property type="match status" value="1"/>
</dbReference>
<dbReference type="AlphaFoldDB" id="A0A2K1Y1R3"/>
<feature type="signal peptide" evidence="12">
    <location>
        <begin position="1"/>
        <end position="23"/>
    </location>
</feature>
<evidence type="ECO:0000256" key="10">
    <source>
        <dbReference type="ARBA" id="ARBA00023157"/>
    </source>
</evidence>
<evidence type="ECO:0000256" key="2">
    <source>
        <dbReference type="ARBA" id="ARBA00022448"/>
    </source>
</evidence>
<dbReference type="PROSITE" id="PS51485">
    <property type="entry name" value="PHYTOCYANIN"/>
    <property type="match status" value="1"/>
</dbReference>
<dbReference type="GO" id="GO:0005886">
    <property type="term" value="C:plasma membrane"/>
    <property type="evidence" value="ECO:0000318"/>
    <property type="project" value="GO_Central"/>
</dbReference>
<keyword evidence="4" id="KW-0479">Metal-binding</keyword>